<evidence type="ECO:0000256" key="2">
    <source>
        <dbReference type="SAM" id="Coils"/>
    </source>
</evidence>
<dbReference type="InterPro" id="IPR011333">
    <property type="entry name" value="SKP1/BTB/POZ_sf"/>
</dbReference>
<feature type="transmembrane region" description="Helical" evidence="3">
    <location>
        <begin position="150"/>
        <end position="170"/>
    </location>
</feature>
<sequence length="172" mass="20737">MSSVLLNNLTEGDDWADKPMTYSSTVLINVTNKYLDKAMQYCIKHAAAATAADKKAAEEELKKWDEEYINVSTEDLFHILMVITNPETSFLSFFHIFVRVFFLYYYYYKKIFFILFFLKKKNLHLGFFLFLGVFFFKCWEFFFKKKYVDFLRLYISSDLLLFFLLIRLLFFI</sequence>
<keyword evidence="5" id="KW-1185">Reference proteome</keyword>
<reference evidence="4" key="1">
    <citation type="journal article" date="2023" name="Nat. Commun.">
        <title>Diploid and tetraploid genomes of Acorus and the evolution of monocots.</title>
        <authorList>
            <person name="Ma L."/>
            <person name="Liu K.W."/>
            <person name="Li Z."/>
            <person name="Hsiao Y.Y."/>
            <person name="Qi Y."/>
            <person name="Fu T."/>
            <person name="Tang G.D."/>
            <person name="Zhang D."/>
            <person name="Sun W.H."/>
            <person name="Liu D.K."/>
            <person name="Li Y."/>
            <person name="Chen G.Z."/>
            <person name="Liu X.D."/>
            <person name="Liao X.Y."/>
            <person name="Jiang Y.T."/>
            <person name="Yu X."/>
            <person name="Hao Y."/>
            <person name="Huang J."/>
            <person name="Zhao X.W."/>
            <person name="Ke S."/>
            <person name="Chen Y.Y."/>
            <person name="Wu W.L."/>
            <person name="Hsu J.L."/>
            <person name="Lin Y.F."/>
            <person name="Huang M.D."/>
            <person name="Li C.Y."/>
            <person name="Huang L."/>
            <person name="Wang Z.W."/>
            <person name="Zhao X."/>
            <person name="Zhong W.Y."/>
            <person name="Peng D.H."/>
            <person name="Ahmad S."/>
            <person name="Lan S."/>
            <person name="Zhang J.S."/>
            <person name="Tsai W.C."/>
            <person name="Van de Peer Y."/>
            <person name="Liu Z.J."/>
        </authorList>
    </citation>
    <scope>NUCLEOTIDE SEQUENCE</scope>
    <source>
        <strain evidence="4">SCP</strain>
    </source>
</reference>
<keyword evidence="3" id="KW-1133">Transmembrane helix</keyword>
<keyword evidence="2" id="KW-0175">Coiled coil</keyword>
<organism evidence="4 5">
    <name type="scientific">Acorus gramineus</name>
    <name type="common">Dwarf sweet flag</name>
    <dbReference type="NCBI Taxonomy" id="55184"/>
    <lineage>
        <taxon>Eukaryota</taxon>
        <taxon>Viridiplantae</taxon>
        <taxon>Streptophyta</taxon>
        <taxon>Embryophyta</taxon>
        <taxon>Tracheophyta</taxon>
        <taxon>Spermatophyta</taxon>
        <taxon>Magnoliopsida</taxon>
        <taxon>Liliopsida</taxon>
        <taxon>Acoraceae</taxon>
        <taxon>Acorus</taxon>
    </lineage>
</organism>
<gene>
    <name evidence="4" type="ORF">QJS04_geneDACA011064</name>
</gene>
<keyword evidence="3" id="KW-0472">Membrane</keyword>
<comment type="pathway">
    <text evidence="1">Protein modification; protein ubiquitination.</text>
</comment>
<evidence type="ECO:0000313" key="5">
    <source>
        <dbReference type="Proteomes" id="UP001179952"/>
    </source>
</evidence>
<dbReference type="Gene3D" id="3.30.710.10">
    <property type="entry name" value="Potassium Channel Kv1.1, Chain A"/>
    <property type="match status" value="1"/>
</dbReference>
<evidence type="ECO:0008006" key="6">
    <source>
        <dbReference type="Google" id="ProtNLM"/>
    </source>
</evidence>
<keyword evidence="3" id="KW-0812">Transmembrane</keyword>
<dbReference type="Proteomes" id="UP001179952">
    <property type="component" value="Unassembled WGS sequence"/>
</dbReference>
<proteinExistence type="predicted"/>
<name>A0AAV9BKC0_ACOGR</name>
<dbReference type="EMBL" id="JAUJYN010000003">
    <property type="protein sequence ID" value="KAK1276666.1"/>
    <property type="molecule type" value="Genomic_DNA"/>
</dbReference>
<dbReference type="AlphaFoldDB" id="A0AAV9BKC0"/>
<feature type="coiled-coil region" evidence="2">
    <location>
        <begin position="47"/>
        <end position="74"/>
    </location>
</feature>
<feature type="transmembrane region" description="Helical" evidence="3">
    <location>
        <begin position="90"/>
        <end position="108"/>
    </location>
</feature>
<evidence type="ECO:0000256" key="1">
    <source>
        <dbReference type="ARBA" id="ARBA00004906"/>
    </source>
</evidence>
<evidence type="ECO:0000256" key="3">
    <source>
        <dbReference type="SAM" id="Phobius"/>
    </source>
</evidence>
<accession>A0AAV9BKC0</accession>
<protein>
    <recommendedName>
        <fullName evidence="6">SKP1 component dimerisation domain-containing protein</fullName>
    </recommendedName>
</protein>
<comment type="caution">
    <text evidence="4">The sequence shown here is derived from an EMBL/GenBank/DDBJ whole genome shotgun (WGS) entry which is preliminary data.</text>
</comment>
<feature type="transmembrane region" description="Helical" evidence="3">
    <location>
        <begin position="123"/>
        <end position="143"/>
    </location>
</feature>
<evidence type="ECO:0000313" key="4">
    <source>
        <dbReference type="EMBL" id="KAK1276666.1"/>
    </source>
</evidence>
<reference evidence="4" key="2">
    <citation type="submission" date="2023-06" db="EMBL/GenBank/DDBJ databases">
        <authorList>
            <person name="Ma L."/>
            <person name="Liu K.-W."/>
            <person name="Li Z."/>
            <person name="Hsiao Y.-Y."/>
            <person name="Qi Y."/>
            <person name="Fu T."/>
            <person name="Tang G."/>
            <person name="Zhang D."/>
            <person name="Sun W.-H."/>
            <person name="Liu D.-K."/>
            <person name="Li Y."/>
            <person name="Chen G.-Z."/>
            <person name="Liu X.-D."/>
            <person name="Liao X.-Y."/>
            <person name="Jiang Y.-T."/>
            <person name="Yu X."/>
            <person name="Hao Y."/>
            <person name="Huang J."/>
            <person name="Zhao X.-W."/>
            <person name="Ke S."/>
            <person name="Chen Y.-Y."/>
            <person name="Wu W.-L."/>
            <person name="Hsu J.-L."/>
            <person name="Lin Y.-F."/>
            <person name="Huang M.-D."/>
            <person name="Li C.-Y."/>
            <person name="Huang L."/>
            <person name="Wang Z.-W."/>
            <person name="Zhao X."/>
            <person name="Zhong W.-Y."/>
            <person name="Peng D.-H."/>
            <person name="Ahmad S."/>
            <person name="Lan S."/>
            <person name="Zhang J.-S."/>
            <person name="Tsai W.-C."/>
            <person name="Van De Peer Y."/>
            <person name="Liu Z.-J."/>
        </authorList>
    </citation>
    <scope>NUCLEOTIDE SEQUENCE</scope>
    <source>
        <strain evidence="4">SCP</strain>
        <tissue evidence="4">Leaves</tissue>
    </source>
</reference>